<dbReference type="EMBL" id="JABFRW010000028">
    <property type="protein sequence ID" value="NOT33073.1"/>
    <property type="molecule type" value="Genomic_DNA"/>
</dbReference>
<comment type="caution">
    <text evidence="2">The sequence shown here is derived from an EMBL/GenBank/DDBJ whole genome shotgun (WGS) entry which is preliminary data.</text>
</comment>
<dbReference type="InterPro" id="IPR025992">
    <property type="entry name" value="Haem-bd"/>
</dbReference>
<evidence type="ECO:0000259" key="1">
    <source>
        <dbReference type="SMART" id="SM01235"/>
    </source>
</evidence>
<dbReference type="Proteomes" id="UP000580839">
    <property type="component" value="Unassembled WGS sequence"/>
</dbReference>
<reference evidence="2 3" key="1">
    <citation type="submission" date="2020-04" db="EMBL/GenBank/DDBJ databases">
        <title>Metagenomic profiling of ammonia- and methane-oxidizing microorganisms in a Dutch drinking water treatment plant.</title>
        <authorList>
            <person name="Poghosyan L."/>
            <person name="Leucker S."/>
        </authorList>
    </citation>
    <scope>NUCLEOTIDE SEQUENCE [LARGE SCALE GENOMIC DNA]</scope>
    <source>
        <strain evidence="2">S-RSF-IL-03</strain>
    </source>
</reference>
<accession>A0A849SHN9</accession>
<organism evidence="2 3">
    <name type="scientific">Eiseniibacteriota bacterium</name>
    <dbReference type="NCBI Taxonomy" id="2212470"/>
    <lineage>
        <taxon>Bacteria</taxon>
        <taxon>Candidatus Eiseniibacteriota</taxon>
    </lineage>
</organism>
<sequence length="189" mass="21050">MICACAVLLSRGGDPRVTPLERPEFRVPEVSLSNPQKFLIASGVALLLFGGLQLVPYGRDHSNPPVVAEPTWVNAETRALAKRACFDCHSNETRWPWYASVAPISWKLKGHVDEGREELNFSEFDSTNRRMMRRAGKSGREVREGKMPPSDYVLAHPDARLTGAGREAFARALDSTFAAFLGREAPRER</sequence>
<evidence type="ECO:0000313" key="2">
    <source>
        <dbReference type="EMBL" id="NOT33073.1"/>
    </source>
</evidence>
<protein>
    <submittedName>
        <fullName evidence="2">Heme-binding domain-containing protein</fullName>
    </submittedName>
</protein>
<feature type="domain" description="Haem-binding" evidence="1">
    <location>
        <begin position="46"/>
        <end position="177"/>
    </location>
</feature>
<proteinExistence type="predicted"/>
<dbReference type="Pfam" id="PF14376">
    <property type="entry name" value="Haem_bd"/>
    <property type="match status" value="1"/>
</dbReference>
<name>A0A849SHN9_UNCEI</name>
<gene>
    <name evidence="2" type="ORF">HOP12_02770</name>
</gene>
<dbReference type="AlphaFoldDB" id="A0A849SHN9"/>
<dbReference type="SMART" id="SM01235">
    <property type="entry name" value="Haem_bd"/>
    <property type="match status" value="1"/>
</dbReference>
<evidence type="ECO:0000313" key="3">
    <source>
        <dbReference type="Proteomes" id="UP000580839"/>
    </source>
</evidence>